<evidence type="ECO:0000313" key="2">
    <source>
        <dbReference type="Proteomes" id="UP000789706"/>
    </source>
</evidence>
<accession>A0A9N9ASH3</accession>
<reference evidence="1" key="1">
    <citation type="submission" date="2021-06" db="EMBL/GenBank/DDBJ databases">
        <authorList>
            <person name="Kallberg Y."/>
            <person name="Tangrot J."/>
            <person name="Rosling A."/>
        </authorList>
    </citation>
    <scope>NUCLEOTIDE SEQUENCE</scope>
    <source>
        <strain evidence="1">AZ414A</strain>
    </source>
</reference>
<dbReference type="EMBL" id="CAJVPK010000698">
    <property type="protein sequence ID" value="CAG8541049.1"/>
    <property type="molecule type" value="Genomic_DNA"/>
</dbReference>
<dbReference type="Proteomes" id="UP000789706">
    <property type="component" value="Unassembled WGS sequence"/>
</dbReference>
<dbReference type="OrthoDB" id="2328876at2759"/>
<gene>
    <name evidence="1" type="ORF">DEBURN_LOCUS6612</name>
</gene>
<protein>
    <submittedName>
        <fullName evidence="1">11064_t:CDS:1</fullName>
    </submittedName>
</protein>
<comment type="caution">
    <text evidence="1">The sequence shown here is derived from an EMBL/GenBank/DDBJ whole genome shotgun (WGS) entry which is preliminary data.</text>
</comment>
<organism evidence="1 2">
    <name type="scientific">Diversispora eburnea</name>
    <dbReference type="NCBI Taxonomy" id="1213867"/>
    <lineage>
        <taxon>Eukaryota</taxon>
        <taxon>Fungi</taxon>
        <taxon>Fungi incertae sedis</taxon>
        <taxon>Mucoromycota</taxon>
        <taxon>Glomeromycotina</taxon>
        <taxon>Glomeromycetes</taxon>
        <taxon>Diversisporales</taxon>
        <taxon>Diversisporaceae</taxon>
        <taxon>Diversispora</taxon>
    </lineage>
</organism>
<proteinExistence type="predicted"/>
<dbReference type="SUPFAM" id="SSF52047">
    <property type="entry name" value="RNI-like"/>
    <property type="match status" value="1"/>
</dbReference>
<dbReference type="AlphaFoldDB" id="A0A9N9ASH3"/>
<sequence length="622" mass="72123">MSTENTSRHRYNLPDLCIRNILNFINDDKIDRNWCYISTPFLWSNPFTIVKNYVENEKNRKFEIIILDEEEIDQCSQDDNNQDKIKDTLVTKSEKDIKDINTQETKSIDNNNFRPHIIFQKLITSYVQSLPDDTLSSLELNTPIENFHRNPLFNYSSFIRHLPMSQIFIAVLTFCVQSKYSFYNSPISFDNTPLPLCYHSRDPIRRNAHVVICAKPTLLLTHLMNLFISNSPKIFSLELIGSLKPLSSLASNLKYPHFLDLSDLNIFTFPNSSICFKHLKNFQCFDNIITNVIIPLSLNKLSTNIEEFAIKGSHADDIQSYHLSSIAELAKVISIQQNLKVLSIDNINCATIVCDVNCMKTLLEEGLSNPLGNSKVLETLTKIEFTRITFRSDRYSPINILAKCKNLQHLIIKSCTNLRFSSSDEKLANVLIPMNLLAFFTRCFKNTLRSLVVWLKTFRNYTDIVLWIIEFNQLEFIHIYLTPQKINNLNNLCVILEDCQDLKEVIIEDRKYFEKVPEVFRLLNYGTIDANDFLCKIVMMLTFKINFSFTPGTLEFFISNAVSLKYLSFEYSASLTDEHLLILQELSNKTNIKTLNIGYTPNIDEEVINLAKEIIPEIIYWK</sequence>
<evidence type="ECO:0000313" key="1">
    <source>
        <dbReference type="EMBL" id="CAG8541049.1"/>
    </source>
</evidence>
<keyword evidence="2" id="KW-1185">Reference proteome</keyword>
<name>A0A9N9ASH3_9GLOM</name>